<dbReference type="PRINTS" id="PR00480">
    <property type="entry name" value="ASTACIN"/>
</dbReference>
<dbReference type="SMART" id="SM00235">
    <property type="entry name" value="ZnMc"/>
    <property type="match status" value="1"/>
</dbReference>
<protein>
    <recommendedName>
        <fullName evidence="2">Metalloendopeptidase</fullName>
        <ecNumber evidence="2">3.4.24.-</ecNumber>
    </recommendedName>
</protein>
<gene>
    <name evidence="4" type="ORF">R5R35_006316</name>
</gene>
<keyword evidence="1 2" id="KW-0482">Metalloprotease</keyword>
<evidence type="ECO:0000256" key="2">
    <source>
        <dbReference type="RuleBase" id="RU361183"/>
    </source>
</evidence>
<feature type="binding site" evidence="1">
    <location>
        <position position="140"/>
    </location>
    <ligand>
        <name>Zn(2+)</name>
        <dbReference type="ChEBI" id="CHEBI:29105"/>
        <note>catalytic</note>
    </ligand>
</feature>
<feature type="active site" evidence="1">
    <location>
        <position position="131"/>
    </location>
</feature>
<dbReference type="AlphaFoldDB" id="A0AAN9Z526"/>
<dbReference type="PANTHER" id="PTHR10127">
    <property type="entry name" value="DISCOIDIN, CUB, EGF, LAMININ , AND ZINC METALLOPROTEASE DOMAIN CONTAINING"/>
    <property type="match status" value="1"/>
</dbReference>
<keyword evidence="1 2" id="KW-0862">Zinc</keyword>
<name>A0AAN9Z526_9ORTH</name>
<keyword evidence="1 2" id="KW-0645">Protease</keyword>
<dbReference type="PANTHER" id="PTHR10127:SF873">
    <property type="entry name" value="METALLOENDOPEPTIDASE"/>
    <property type="match status" value="1"/>
</dbReference>
<evidence type="ECO:0000259" key="3">
    <source>
        <dbReference type="PROSITE" id="PS51864"/>
    </source>
</evidence>
<dbReference type="InterPro" id="IPR024079">
    <property type="entry name" value="MetalloPept_cat_dom_sf"/>
</dbReference>
<dbReference type="Pfam" id="PF01400">
    <property type="entry name" value="Astacin"/>
    <property type="match status" value="1"/>
</dbReference>
<keyword evidence="5" id="KW-1185">Reference proteome</keyword>
<dbReference type="EC" id="3.4.24.-" evidence="2"/>
<feature type="domain" description="Peptidase M12A" evidence="3">
    <location>
        <begin position="34"/>
        <end position="232"/>
    </location>
</feature>
<reference evidence="4 5" key="1">
    <citation type="submission" date="2024-03" db="EMBL/GenBank/DDBJ databases">
        <title>The genome assembly and annotation of the cricket Gryllus longicercus Weissman &amp; Gray.</title>
        <authorList>
            <person name="Szrajer S."/>
            <person name="Gray D."/>
            <person name="Ylla G."/>
        </authorList>
    </citation>
    <scope>NUCLEOTIDE SEQUENCE [LARGE SCALE GENOMIC DNA]</scope>
    <source>
        <strain evidence="4">DAG 2021-001</strain>
        <tissue evidence="4">Whole body minus gut</tissue>
    </source>
</reference>
<organism evidence="4 5">
    <name type="scientific">Gryllus longicercus</name>
    <dbReference type="NCBI Taxonomy" id="2509291"/>
    <lineage>
        <taxon>Eukaryota</taxon>
        <taxon>Metazoa</taxon>
        <taxon>Ecdysozoa</taxon>
        <taxon>Arthropoda</taxon>
        <taxon>Hexapoda</taxon>
        <taxon>Insecta</taxon>
        <taxon>Pterygota</taxon>
        <taxon>Neoptera</taxon>
        <taxon>Polyneoptera</taxon>
        <taxon>Orthoptera</taxon>
        <taxon>Ensifera</taxon>
        <taxon>Gryllidea</taxon>
        <taxon>Grylloidea</taxon>
        <taxon>Gryllidae</taxon>
        <taxon>Gryllinae</taxon>
        <taxon>Gryllus</taxon>
    </lineage>
</organism>
<dbReference type="SUPFAM" id="SSF55486">
    <property type="entry name" value="Metalloproteases ('zincins'), catalytic domain"/>
    <property type="match status" value="1"/>
</dbReference>
<dbReference type="InterPro" id="IPR034035">
    <property type="entry name" value="Astacin-like_dom"/>
</dbReference>
<dbReference type="GO" id="GO:0004222">
    <property type="term" value="F:metalloendopeptidase activity"/>
    <property type="evidence" value="ECO:0007669"/>
    <property type="project" value="UniProtKB-UniRule"/>
</dbReference>
<evidence type="ECO:0000313" key="5">
    <source>
        <dbReference type="Proteomes" id="UP001378592"/>
    </source>
</evidence>
<comment type="caution">
    <text evidence="4">The sequence shown here is derived from an EMBL/GenBank/DDBJ whole genome shotgun (WGS) entry which is preliminary data.</text>
</comment>
<dbReference type="CDD" id="cd04280">
    <property type="entry name" value="ZnMc_astacin_like"/>
    <property type="match status" value="1"/>
</dbReference>
<keyword evidence="1 2" id="KW-0479">Metal-binding</keyword>
<evidence type="ECO:0000313" key="4">
    <source>
        <dbReference type="EMBL" id="KAK7861945.1"/>
    </source>
</evidence>
<sequence length="232" mass="26415">MLDLAEENEYPDLGDKYQGDIIRPSDLQRGDSRNAVKIESHLWPGGVIPYVLHSNYTGDRKKMMMAAMRGLEKETCIKFVPWSGQQDYVLMRTVPGDGCYAMVGRYKDLGQPHPLNLESGCFRGPGAIQHELLHVIGLYHEQSRPDRDDYVNVLWNNIPKKFWPDFSKANPSEVSTYGVAYGYDSIMHYPKTAFSKNGKPTIVAKKDPSKELGQRKKPTKGDILKVRKMYKC</sequence>
<feature type="disulfide bond" evidence="1">
    <location>
        <begin position="99"/>
        <end position="121"/>
    </location>
</feature>
<comment type="cofactor">
    <cofactor evidence="1 2">
        <name>Zn(2+)</name>
        <dbReference type="ChEBI" id="CHEBI:29105"/>
    </cofactor>
    <text evidence="1 2">Binds 1 zinc ion per subunit.</text>
</comment>
<dbReference type="PROSITE" id="PS51864">
    <property type="entry name" value="ASTACIN"/>
    <property type="match status" value="1"/>
</dbReference>
<proteinExistence type="predicted"/>
<dbReference type="EMBL" id="JAZDUA010000292">
    <property type="protein sequence ID" value="KAK7861945.1"/>
    <property type="molecule type" value="Genomic_DNA"/>
</dbReference>
<dbReference type="InterPro" id="IPR006026">
    <property type="entry name" value="Peptidase_Metallo"/>
</dbReference>
<comment type="caution">
    <text evidence="1">Lacks conserved residue(s) required for the propagation of feature annotation.</text>
</comment>
<dbReference type="GO" id="GO:0006508">
    <property type="term" value="P:proteolysis"/>
    <property type="evidence" value="ECO:0007669"/>
    <property type="project" value="UniProtKB-KW"/>
</dbReference>
<feature type="binding site" evidence="1">
    <location>
        <position position="130"/>
    </location>
    <ligand>
        <name>Zn(2+)</name>
        <dbReference type="ChEBI" id="CHEBI:29105"/>
        <note>catalytic</note>
    </ligand>
</feature>
<dbReference type="InterPro" id="IPR001506">
    <property type="entry name" value="Peptidase_M12A"/>
</dbReference>
<dbReference type="GO" id="GO:0008270">
    <property type="term" value="F:zinc ion binding"/>
    <property type="evidence" value="ECO:0007669"/>
    <property type="project" value="UniProtKB-UniRule"/>
</dbReference>
<dbReference type="Proteomes" id="UP001378592">
    <property type="component" value="Unassembled WGS sequence"/>
</dbReference>
<accession>A0AAN9Z526</accession>
<keyword evidence="1 2" id="KW-0378">Hydrolase</keyword>
<dbReference type="Gene3D" id="3.40.390.10">
    <property type="entry name" value="Collagenase (Catalytic Domain)"/>
    <property type="match status" value="1"/>
</dbReference>
<feature type="binding site" evidence="1">
    <location>
        <position position="134"/>
    </location>
    <ligand>
        <name>Zn(2+)</name>
        <dbReference type="ChEBI" id="CHEBI:29105"/>
        <note>catalytic</note>
    </ligand>
</feature>
<evidence type="ECO:0000256" key="1">
    <source>
        <dbReference type="PROSITE-ProRule" id="PRU01211"/>
    </source>
</evidence>
<keyword evidence="1" id="KW-1015">Disulfide bond</keyword>